<gene>
    <name evidence="7" type="ORF">Acr_24g0004900</name>
</gene>
<feature type="compositionally biased region" description="Polar residues" evidence="4">
    <location>
        <begin position="197"/>
        <end position="208"/>
    </location>
</feature>
<dbReference type="OrthoDB" id="435038at2759"/>
<keyword evidence="5" id="KW-1133">Transmembrane helix</keyword>
<accession>A0A7J0GTZ0</accession>
<evidence type="ECO:0000256" key="3">
    <source>
        <dbReference type="ARBA" id="ARBA00022833"/>
    </source>
</evidence>
<dbReference type="EMBL" id="BJWL01000024">
    <property type="protein sequence ID" value="GFZ14300.1"/>
    <property type="molecule type" value="Genomic_DNA"/>
</dbReference>
<dbReference type="SMART" id="SM00744">
    <property type="entry name" value="RINGv"/>
    <property type="match status" value="1"/>
</dbReference>
<comment type="caution">
    <text evidence="7">The sequence shown here is derived from an EMBL/GenBank/DDBJ whole genome shotgun (WGS) entry which is preliminary data.</text>
</comment>
<dbReference type="Proteomes" id="UP000585474">
    <property type="component" value="Unassembled WGS sequence"/>
</dbReference>
<dbReference type="Pfam" id="PF12906">
    <property type="entry name" value="RINGv"/>
    <property type="match status" value="1"/>
</dbReference>
<keyword evidence="3" id="KW-0862">Zinc</keyword>
<proteinExistence type="predicted"/>
<protein>
    <submittedName>
        <fullName evidence="7">RING/U-box superfamily protein</fullName>
    </submittedName>
</protein>
<dbReference type="Gene3D" id="3.30.40.10">
    <property type="entry name" value="Zinc/RING finger domain, C3HC4 (zinc finger)"/>
    <property type="match status" value="1"/>
</dbReference>
<dbReference type="InterPro" id="IPR011016">
    <property type="entry name" value="Znf_RING-CH"/>
</dbReference>
<evidence type="ECO:0000313" key="8">
    <source>
        <dbReference type="Proteomes" id="UP000585474"/>
    </source>
</evidence>
<evidence type="ECO:0000256" key="5">
    <source>
        <dbReference type="SAM" id="Phobius"/>
    </source>
</evidence>
<dbReference type="AlphaFoldDB" id="A0A7J0GTZ0"/>
<feature type="region of interest" description="Disordered" evidence="4">
    <location>
        <begin position="197"/>
        <end position="216"/>
    </location>
</feature>
<evidence type="ECO:0000259" key="6">
    <source>
        <dbReference type="SMART" id="SM00744"/>
    </source>
</evidence>
<evidence type="ECO:0000256" key="4">
    <source>
        <dbReference type="SAM" id="MobiDB-lite"/>
    </source>
</evidence>
<dbReference type="PANTHER" id="PTHR46158">
    <property type="entry name" value="OS02G0165000 PROTEIN"/>
    <property type="match status" value="1"/>
</dbReference>
<feature type="domain" description="RING-CH-type" evidence="6">
    <location>
        <begin position="1"/>
        <end position="28"/>
    </location>
</feature>
<reference evidence="7 8" key="1">
    <citation type="submission" date="2019-07" db="EMBL/GenBank/DDBJ databases">
        <title>De Novo Assembly of kiwifruit Actinidia rufa.</title>
        <authorList>
            <person name="Sugita-Konishi S."/>
            <person name="Sato K."/>
            <person name="Mori E."/>
            <person name="Abe Y."/>
            <person name="Kisaki G."/>
            <person name="Hamano K."/>
            <person name="Suezawa K."/>
            <person name="Otani M."/>
            <person name="Fukuda T."/>
            <person name="Manabe T."/>
            <person name="Gomi K."/>
            <person name="Tabuchi M."/>
            <person name="Akimitsu K."/>
            <person name="Kataoka I."/>
        </authorList>
    </citation>
    <scope>NUCLEOTIDE SEQUENCE [LARGE SCALE GENOMIC DNA]</scope>
    <source>
        <strain evidence="8">cv. Fuchu</strain>
    </source>
</reference>
<keyword evidence="1" id="KW-0479">Metal-binding</keyword>
<dbReference type="PANTHER" id="PTHR46158:SF1">
    <property type="entry name" value="RING_U-BOX SUPERFAMILY PROTEIN"/>
    <property type="match status" value="1"/>
</dbReference>
<evidence type="ECO:0000313" key="7">
    <source>
        <dbReference type="EMBL" id="GFZ14300.1"/>
    </source>
</evidence>
<keyword evidence="8" id="KW-1185">Reference proteome</keyword>
<keyword evidence="2" id="KW-0863">Zinc-finger</keyword>
<feature type="transmembrane region" description="Helical" evidence="5">
    <location>
        <begin position="74"/>
        <end position="94"/>
    </location>
</feature>
<keyword evidence="5" id="KW-0812">Transmembrane</keyword>
<evidence type="ECO:0000256" key="1">
    <source>
        <dbReference type="ARBA" id="ARBA00022723"/>
    </source>
</evidence>
<dbReference type="InterPro" id="IPR013083">
    <property type="entry name" value="Znf_RING/FYVE/PHD"/>
</dbReference>
<dbReference type="SUPFAM" id="SSF57850">
    <property type="entry name" value="RING/U-box"/>
    <property type="match status" value="1"/>
</dbReference>
<evidence type="ECO:0000256" key="2">
    <source>
        <dbReference type="ARBA" id="ARBA00022771"/>
    </source>
</evidence>
<dbReference type="GO" id="GO:0008270">
    <property type="term" value="F:zinc ion binding"/>
    <property type="evidence" value="ECO:0007669"/>
    <property type="project" value="UniProtKB-KW"/>
</dbReference>
<name>A0A7J0GTZ0_9ERIC</name>
<keyword evidence="5" id="KW-0472">Membrane</keyword>
<sequence length="249" mass="28116">MECSCKGELALAHRECAVKWFSIKGNKSVRCASKRFRTFLSPFSGFKMLRPVTCLEIGLGKLKSLNTGKIWQDVPVLVIVSMLAYFCFLGSFWLQKWDRVQLPYHYRFPATRSSCIDDVNNFGEEKICLAVCINSVWTGGSLCSPFLYNASHAGCSLSSSCDACWFWRRNEWNVSYSRVLQTEGKMEYLVKSTSELSTETSQVPQTNPHPELKPWDPESSVAADSMSLYSKINLHAGVEQDMVLSLCKV</sequence>
<organism evidence="7 8">
    <name type="scientific">Actinidia rufa</name>
    <dbReference type="NCBI Taxonomy" id="165716"/>
    <lineage>
        <taxon>Eukaryota</taxon>
        <taxon>Viridiplantae</taxon>
        <taxon>Streptophyta</taxon>
        <taxon>Embryophyta</taxon>
        <taxon>Tracheophyta</taxon>
        <taxon>Spermatophyta</taxon>
        <taxon>Magnoliopsida</taxon>
        <taxon>eudicotyledons</taxon>
        <taxon>Gunneridae</taxon>
        <taxon>Pentapetalae</taxon>
        <taxon>asterids</taxon>
        <taxon>Ericales</taxon>
        <taxon>Actinidiaceae</taxon>
        <taxon>Actinidia</taxon>
    </lineage>
</organism>